<evidence type="ECO:0000256" key="2">
    <source>
        <dbReference type="ARBA" id="ARBA00022448"/>
    </source>
</evidence>
<keyword evidence="13" id="KW-1185">Reference proteome</keyword>
<evidence type="ECO:0000256" key="9">
    <source>
        <dbReference type="SAM" id="SignalP"/>
    </source>
</evidence>
<dbReference type="Gene3D" id="2.170.130.10">
    <property type="entry name" value="TonB-dependent receptor, plug domain"/>
    <property type="match status" value="1"/>
</dbReference>
<evidence type="ECO:0000256" key="1">
    <source>
        <dbReference type="ARBA" id="ARBA00004571"/>
    </source>
</evidence>
<dbReference type="GO" id="GO:0044718">
    <property type="term" value="P:siderophore transmembrane transport"/>
    <property type="evidence" value="ECO:0007669"/>
    <property type="project" value="TreeGrafter"/>
</dbReference>
<evidence type="ECO:0000256" key="4">
    <source>
        <dbReference type="ARBA" id="ARBA00022692"/>
    </source>
</evidence>
<dbReference type="Proteomes" id="UP000308528">
    <property type="component" value="Unassembled WGS sequence"/>
</dbReference>
<dbReference type="InterPro" id="IPR037066">
    <property type="entry name" value="Plug_dom_sf"/>
</dbReference>
<comment type="similarity">
    <text evidence="8">Belongs to the TonB-dependent receptor family.</text>
</comment>
<keyword evidence="3 8" id="KW-1134">Transmembrane beta strand</keyword>
<evidence type="ECO:0000259" key="11">
    <source>
        <dbReference type="Pfam" id="PF14905"/>
    </source>
</evidence>
<dbReference type="GO" id="GO:0009279">
    <property type="term" value="C:cell outer membrane"/>
    <property type="evidence" value="ECO:0007669"/>
    <property type="project" value="UniProtKB-SubCell"/>
</dbReference>
<feature type="domain" description="TonB-dependent receptor plug" evidence="10">
    <location>
        <begin position="143"/>
        <end position="219"/>
    </location>
</feature>
<evidence type="ECO:0000256" key="8">
    <source>
        <dbReference type="PROSITE-ProRule" id="PRU01360"/>
    </source>
</evidence>
<comment type="caution">
    <text evidence="12">The sequence shown here is derived from an EMBL/GenBank/DDBJ whole genome shotgun (WGS) entry which is preliminary data.</text>
</comment>
<dbReference type="Pfam" id="PF07715">
    <property type="entry name" value="Plug"/>
    <property type="match status" value="1"/>
</dbReference>
<dbReference type="InterPro" id="IPR008969">
    <property type="entry name" value="CarboxyPept-like_regulatory"/>
</dbReference>
<dbReference type="SUPFAM" id="SSF49464">
    <property type="entry name" value="Carboxypeptidase regulatory domain-like"/>
    <property type="match status" value="1"/>
</dbReference>
<keyword evidence="6 8" id="KW-0472">Membrane</keyword>
<dbReference type="InterPro" id="IPR012910">
    <property type="entry name" value="Plug_dom"/>
</dbReference>
<dbReference type="PANTHER" id="PTHR30069:SF29">
    <property type="entry name" value="HEMOGLOBIN AND HEMOGLOBIN-HAPTOGLOBIN-BINDING PROTEIN 1-RELATED"/>
    <property type="match status" value="1"/>
</dbReference>
<dbReference type="InterPro" id="IPR036942">
    <property type="entry name" value="Beta-barrel_TonB_sf"/>
</dbReference>
<feature type="domain" description="Outer membrane protein beta-barrel" evidence="11">
    <location>
        <begin position="376"/>
        <end position="772"/>
    </location>
</feature>
<accession>A0A4S4NLR0</accession>
<sequence length="788" mass="87093">MPSSHVRPTILALLLLLGTCVRAQEIELTGRVVESGGEMPVEFATVKAVDPATADMVTGTTTDPAGRFTLSVPRAGLTLEVTFLGFAPTRILDVTTAEVGTIVLRPDGETLAEVTVTGERSTTEFRLDKRVFNVGKDLSSSGASALEVLNNVPSVTVSIEGRINLRGSGGVQILIDGKPSVLTSDNGNALGTITADMIESVEVITNPSAKYQAEGTAGIINIVLKKEEQRGLNGSVTVNTGLPNNHSVGLSVNRRTEKFNLFGQAGVGYRTFPEISRAVNRDLATGTEVRSEGESDKNEQFYNLILGTDYHINDRNVLSLTGHFAYELETENAVTDFRVSDPDGMLTDAWRRTEATEAVNPKWQYELNYKREFDAEDKDHLLIASALGNSFTKDQSSDFTTNTIEGQALFGDQRTATDFGETEYTFKLDYTRPVSETVTLETGMQYEFNDVGNDFSVSNRVDDDYLLVPELTNRFEYKQGVLGAYATSAYEGERWGVKAGLRVEKTDLSTLLVTTGTDTEQRYHNLFPTLHTSYKLSEIASVQAGYSRRIFRPRLWDLNPFFNIRDNFNVRAGNPYLQPEFTDSYELTAILVAGELSLNAGVYHRYTTDVVERVSFVEENVNIIRPVNLGSSRTNGAELNAKFRPVDWMTLSGDLNYNHFDRTAALEGVSYDFSTDQLNGRAVTKIQLPLDVEIEVAGNLRSGYRTVQGQVSGYGFVDAGLRKKAAKGRLVLNVSVRDAFATRIDEQEARQPDFYLYNYRRQGRFVIVGLSYGFGKGEAMEFAGQKQF</sequence>
<dbReference type="EMBL" id="SRSF01000002">
    <property type="protein sequence ID" value="THH40732.1"/>
    <property type="molecule type" value="Genomic_DNA"/>
</dbReference>
<dbReference type="Pfam" id="PF13620">
    <property type="entry name" value="CarboxypepD_reg"/>
    <property type="match status" value="1"/>
</dbReference>
<dbReference type="InterPro" id="IPR039426">
    <property type="entry name" value="TonB-dep_rcpt-like"/>
</dbReference>
<dbReference type="Gene3D" id="2.60.40.1120">
    <property type="entry name" value="Carboxypeptidase-like, regulatory domain"/>
    <property type="match status" value="1"/>
</dbReference>
<gene>
    <name evidence="12" type="ORF">E4021_06200</name>
</gene>
<evidence type="ECO:0000256" key="5">
    <source>
        <dbReference type="ARBA" id="ARBA00022729"/>
    </source>
</evidence>
<keyword evidence="4 8" id="KW-0812">Transmembrane</keyword>
<dbReference type="PANTHER" id="PTHR30069">
    <property type="entry name" value="TONB-DEPENDENT OUTER MEMBRANE RECEPTOR"/>
    <property type="match status" value="1"/>
</dbReference>
<name>A0A4S4NLR0_9BACT</name>
<organism evidence="12 13">
    <name type="scientific">Neolewinella litorea</name>
    <dbReference type="NCBI Taxonomy" id="2562452"/>
    <lineage>
        <taxon>Bacteria</taxon>
        <taxon>Pseudomonadati</taxon>
        <taxon>Bacteroidota</taxon>
        <taxon>Saprospiria</taxon>
        <taxon>Saprospirales</taxon>
        <taxon>Lewinellaceae</taxon>
        <taxon>Neolewinella</taxon>
    </lineage>
</organism>
<keyword evidence="7 8" id="KW-0998">Cell outer membrane</keyword>
<evidence type="ECO:0000256" key="7">
    <source>
        <dbReference type="ARBA" id="ARBA00023237"/>
    </source>
</evidence>
<proteinExistence type="inferred from homology"/>
<dbReference type="PROSITE" id="PS52016">
    <property type="entry name" value="TONB_DEPENDENT_REC_3"/>
    <property type="match status" value="1"/>
</dbReference>
<keyword evidence="5 9" id="KW-0732">Signal</keyword>
<evidence type="ECO:0000313" key="12">
    <source>
        <dbReference type="EMBL" id="THH40732.1"/>
    </source>
</evidence>
<feature type="signal peptide" evidence="9">
    <location>
        <begin position="1"/>
        <end position="23"/>
    </location>
</feature>
<keyword evidence="12" id="KW-0675">Receptor</keyword>
<dbReference type="Pfam" id="PF14905">
    <property type="entry name" value="OMP_b-brl_3"/>
    <property type="match status" value="1"/>
</dbReference>
<dbReference type="AlphaFoldDB" id="A0A4S4NLR0"/>
<dbReference type="Gene3D" id="2.40.170.20">
    <property type="entry name" value="TonB-dependent receptor, beta-barrel domain"/>
    <property type="match status" value="1"/>
</dbReference>
<comment type="subcellular location">
    <subcellularLocation>
        <location evidence="1 8">Cell outer membrane</location>
        <topology evidence="1 8">Multi-pass membrane protein</topology>
    </subcellularLocation>
</comment>
<dbReference type="OrthoDB" id="972646at2"/>
<dbReference type="SUPFAM" id="SSF56935">
    <property type="entry name" value="Porins"/>
    <property type="match status" value="1"/>
</dbReference>
<protein>
    <submittedName>
        <fullName evidence="12">TonB-dependent receptor</fullName>
    </submittedName>
</protein>
<feature type="chain" id="PRO_5020974589" evidence="9">
    <location>
        <begin position="24"/>
        <end position="788"/>
    </location>
</feature>
<reference evidence="12 13" key="1">
    <citation type="submission" date="2019-04" db="EMBL/GenBank/DDBJ databases">
        <title>Lewinella litorea sp. nov., isolated from a marine sand.</title>
        <authorList>
            <person name="Yoon J.-H."/>
        </authorList>
    </citation>
    <scope>NUCLEOTIDE SEQUENCE [LARGE SCALE GENOMIC DNA]</scope>
    <source>
        <strain evidence="12 13">HSMS-39</strain>
    </source>
</reference>
<dbReference type="InterPro" id="IPR041700">
    <property type="entry name" value="OMP_b-brl_3"/>
</dbReference>
<evidence type="ECO:0000313" key="13">
    <source>
        <dbReference type="Proteomes" id="UP000308528"/>
    </source>
</evidence>
<keyword evidence="2 8" id="KW-0813">Transport</keyword>
<evidence type="ECO:0000259" key="10">
    <source>
        <dbReference type="Pfam" id="PF07715"/>
    </source>
</evidence>
<evidence type="ECO:0000256" key="3">
    <source>
        <dbReference type="ARBA" id="ARBA00022452"/>
    </source>
</evidence>
<evidence type="ECO:0000256" key="6">
    <source>
        <dbReference type="ARBA" id="ARBA00023136"/>
    </source>
</evidence>
<dbReference type="GO" id="GO:0015344">
    <property type="term" value="F:siderophore uptake transmembrane transporter activity"/>
    <property type="evidence" value="ECO:0007669"/>
    <property type="project" value="TreeGrafter"/>
</dbReference>